<evidence type="ECO:0000256" key="10">
    <source>
        <dbReference type="ARBA" id="ARBA00023242"/>
    </source>
</evidence>
<evidence type="ECO:0000256" key="3">
    <source>
        <dbReference type="ARBA" id="ARBA00005673"/>
    </source>
</evidence>
<dbReference type="GO" id="GO:0031510">
    <property type="term" value="C:SUMO activating enzyme complex"/>
    <property type="evidence" value="ECO:0007669"/>
    <property type="project" value="UniProtKB-UniRule"/>
</dbReference>
<dbReference type="Gene3D" id="3.10.290.20">
    <property type="entry name" value="Ubiquitin-like 2 activating enzyme e1b. Chain: B, domain 3"/>
    <property type="match status" value="1"/>
</dbReference>
<comment type="caution">
    <text evidence="19">The sequence shown here is derived from an EMBL/GenBank/DDBJ whole genome shotgun (WGS) entry which is preliminary data.</text>
</comment>
<dbReference type="InterPro" id="IPR023318">
    <property type="entry name" value="Ub_act_enz_dom_a_sf"/>
</dbReference>
<dbReference type="FunFam" id="3.50.50.80:FF:000002">
    <property type="entry name" value="SUMO-activating enzyme subunit 2"/>
    <property type="match status" value="1"/>
</dbReference>
<dbReference type="GO" id="GO:0016740">
    <property type="term" value="F:transferase activity"/>
    <property type="evidence" value="ECO:0007669"/>
    <property type="project" value="UniProtKB-KW"/>
</dbReference>
<dbReference type="InParanoid" id="A0A151ZIN4"/>
<comment type="subunit">
    <text evidence="11">Heterodimer.</text>
</comment>
<organism evidence="19 20">
    <name type="scientific">Tieghemostelium lacteum</name>
    <name type="common">Slime mold</name>
    <name type="synonym">Dictyostelium lacteum</name>
    <dbReference type="NCBI Taxonomy" id="361077"/>
    <lineage>
        <taxon>Eukaryota</taxon>
        <taxon>Amoebozoa</taxon>
        <taxon>Evosea</taxon>
        <taxon>Eumycetozoa</taxon>
        <taxon>Dictyostelia</taxon>
        <taxon>Dictyosteliales</taxon>
        <taxon>Raperosteliaceae</taxon>
        <taxon>Tieghemostelium</taxon>
    </lineage>
</organism>
<feature type="compositionally biased region" description="Low complexity" evidence="15">
    <location>
        <begin position="601"/>
        <end position="612"/>
    </location>
</feature>
<dbReference type="FunCoup" id="A0A151ZIN4">
    <property type="interactions" value="1356"/>
</dbReference>
<name>A0A151ZIN4_TIELA</name>
<sequence>MNIDQENERNQSYIETLGKELFEKIQNSKVLVVGAGGIGCELLKNLVLSGFKNIEIIDLDTIDLSNLNRQFLFRKQHIGMSKAKIARETVLKYNPNVNIIAHHGDIKTTDFGPQFFKRFDLVMNALDNLSARRHVNRVCLSVDVPLIESGTAGYLGQVTVIKKGETECFECQPTATPKEYAVCTIRSNPSAPIHCIVWAKMLFGRLFGVADESNAVTDMDDNLVQGDPEKPETVVRDTQLATEKAKGYKQWVFHKIFYTDIDKLSRMKEMWKDKSPPKPLLLDSQLNNGDNSNNTTTTTNGESNHQLKDQKLWSLHENITMFLECLDRLKERNEKDGSLTWDKDDEWSMNFVTAASNIRSSIFGIPMKSKFDVKSMAGNIIPAIATTNAVIGGLIVMEAIKVIDGRLKQCNSTYLFKLPSRKRLLLTSTLDKPNPNCYVCSPQNISLKVNTQKTTVLQLVNDILKKNLSFSQPILTVGNDILYEGGDEDLSTEEIEMRKNNEKKVMADYRLSDQVLLKVEDYIQDFQVSILICHSDEMKEQGSGSIKKEEEDKWFQIIGKAEPSAPVQTQPVQSIANPSATSTIMDTDDIEIVEQISTDASTYSKTTTSVSASKKRKEMDQPSEDIEVSKKLKQHNE</sequence>
<feature type="domain" description="THIF-type NAD/FAD binding fold" evidence="16">
    <location>
        <begin position="14"/>
        <end position="438"/>
    </location>
</feature>
<dbReference type="SUPFAM" id="SSF69572">
    <property type="entry name" value="Activating enzymes of the ubiquitin-like proteins"/>
    <property type="match status" value="1"/>
</dbReference>
<dbReference type="FunFam" id="3.40.50.720:FF:000618">
    <property type="entry name" value="SUMO-activating enzyme subunit 2"/>
    <property type="match status" value="1"/>
</dbReference>
<evidence type="ECO:0000256" key="5">
    <source>
        <dbReference type="ARBA" id="ARBA00022723"/>
    </source>
</evidence>
<dbReference type="GO" id="GO:0016925">
    <property type="term" value="P:protein sumoylation"/>
    <property type="evidence" value="ECO:0007669"/>
    <property type="project" value="UniProtKB-UniRule"/>
</dbReference>
<feature type="binding site" evidence="14">
    <location>
        <position position="168"/>
    </location>
    <ligand>
        <name>Zn(2+)</name>
        <dbReference type="ChEBI" id="CHEBI:29105"/>
    </ligand>
</feature>
<feature type="binding site" evidence="13">
    <location>
        <begin position="34"/>
        <end position="39"/>
    </location>
    <ligand>
        <name>ATP</name>
        <dbReference type="ChEBI" id="CHEBI:30616"/>
    </ligand>
</feature>
<feature type="binding site" evidence="14">
    <location>
        <position position="440"/>
    </location>
    <ligand>
        <name>Zn(2+)</name>
        <dbReference type="ChEBI" id="CHEBI:29105"/>
    </ligand>
</feature>
<evidence type="ECO:0000256" key="2">
    <source>
        <dbReference type="ARBA" id="ARBA00004718"/>
    </source>
</evidence>
<keyword evidence="6 11" id="KW-0547">Nucleotide-binding</keyword>
<dbReference type="EMBL" id="LODT01000025">
    <property type="protein sequence ID" value="KYQ93777.1"/>
    <property type="molecule type" value="Genomic_DNA"/>
</dbReference>
<dbReference type="Gene3D" id="1.10.10.520">
    <property type="entry name" value="Ubiquitin activating enzymes (Uba3). Chain: B, domain 2"/>
    <property type="match status" value="1"/>
</dbReference>
<dbReference type="UniPathway" id="UPA00886"/>
<dbReference type="Pfam" id="PF00899">
    <property type="entry name" value="ThiF"/>
    <property type="match status" value="1"/>
</dbReference>
<keyword evidence="4" id="KW-0808">Transferase</keyword>
<dbReference type="Proteomes" id="UP000076078">
    <property type="component" value="Unassembled WGS sequence"/>
</dbReference>
<keyword evidence="7 11" id="KW-0833">Ubl conjugation pathway</keyword>
<feature type="binding site" evidence="14">
    <location>
        <position position="171"/>
    </location>
    <ligand>
        <name>Zn(2+)</name>
        <dbReference type="ChEBI" id="CHEBI:29105"/>
    </ligand>
</feature>
<keyword evidence="20" id="KW-1185">Reference proteome</keyword>
<evidence type="ECO:0000256" key="12">
    <source>
        <dbReference type="PIRSR" id="PIRSR039133-1"/>
    </source>
</evidence>
<feature type="compositionally biased region" description="Basic and acidic residues" evidence="15">
    <location>
        <begin position="627"/>
        <end position="637"/>
    </location>
</feature>
<evidence type="ECO:0000256" key="8">
    <source>
        <dbReference type="ARBA" id="ARBA00022833"/>
    </source>
</evidence>
<proteinExistence type="inferred from homology"/>
<feature type="binding site" evidence="13">
    <location>
        <begin position="127"/>
        <end position="132"/>
    </location>
    <ligand>
        <name>ATP</name>
        <dbReference type="ChEBI" id="CHEBI:30616"/>
    </ligand>
</feature>
<protein>
    <recommendedName>
        <fullName evidence="11">SUMO-activating enzyme subunit</fullName>
    </recommendedName>
</protein>
<feature type="binding site" evidence="13">
    <location>
        <begin position="66"/>
        <end position="69"/>
    </location>
    <ligand>
        <name>ATP</name>
        <dbReference type="ChEBI" id="CHEBI:30616"/>
    </ligand>
</feature>
<dbReference type="InterPro" id="IPR042449">
    <property type="entry name" value="Ub-E1_IAD_1"/>
</dbReference>
<dbReference type="OMA" id="TPSEHIH"/>
<keyword evidence="9 11" id="KW-0067">ATP-binding</keyword>
<dbReference type="InterPro" id="IPR000594">
    <property type="entry name" value="ThiF_NAD_FAD-bd"/>
</dbReference>
<feature type="compositionally biased region" description="Low complexity" evidence="15">
    <location>
        <begin position="287"/>
        <end position="304"/>
    </location>
</feature>
<evidence type="ECO:0000256" key="14">
    <source>
        <dbReference type="PIRSR" id="PIRSR039133-3"/>
    </source>
</evidence>
<evidence type="ECO:0000256" key="6">
    <source>
        <dbReference type="ARBA" id="ARBA00022741"/>
    </source>
</evidence>
<evidence type="ECO:0000259" key="17">
    <source>
        <dbReference type="Pfam" id="PF10585"/>
    </source>
</evidence>
<dbReference type="Pfam" id="PF14732">
    <property type="entry name" value="UAE_UbL"/>
    <property type="match status" value="1"/>
</dbReference>
<reference evidence="19 20" key="1">
    <citation type="submission" date="2015-12" db="EMBL/GenBank/DDBJ databases">
        <title>Dictyostelia acquired genes for synthesis and detection of signals that induce cell-type specialization by lateral gene transfer from prokaryotes.</title>
        <authorList>
            <person name="Gloeckner G."/>
            <person name="Schaap P."/>
        </authorList>
    </citation>
    <scope>NUCLEOTIDE SEQUENCE [LARGE SCALE GENOMIC DNA]</scope>
    <source>
        <strain evidence="19 20">TK</strain>
    </source>
</reference>
<evidence type="ECO:0000256" key="15">
    <source>
        <dbReference type="SAM" id="MobiDB-lite"/>
    </source>
</evidence>
<dbReference type="Pfam" id="PF10585">
    <property type="entry name" value="UBA_E1_SCCH"/>
    <property type="match status" value="1"/>
</dbReference>
<dbReference type="GO" id="GO:0046872">
    <property type="term" value="F:metal ion binding"/>
    <property type="evidence" value="ECO:0007669"/>
    <property type="project" value="UniProtKB-KW"/>
</dbReference>
<feature type="binding site" evidence="13">
    <location>
        <position position="58"/>
    </location>
    <ligand>
        <name>ATP</name>
        <dbReference type="ChEBI" id="CHEBI:30616"/>
    </ligand>
</feature>
<feature type="active site" description="Glycyl thioester intermediate" evidence="12">
    <location>
        <position position="183"/>
    </location>
</feature>
<evidence type="ECO:0000256" key="1">
    <source>
        <dbReference type="ARBA" id="ARBA00004123"/>
    </source>
</evidence>
<dbReference type="InterPro" id="IPR028077">
    <property type="entry name" value="UAE_UbL_dom"/>
</dbReference>
<evidence type="ECO:0000256" key="11">
    <source>
        <dbReference type="PIRNR" id="PIRNR039133"/>
    </source>
</evidence>
<evidence type="ECO:0000256" key="13">
    <source>
        <dbReference type="PIRSR" id="PIRSR039133-2"/>
    </source>
</evidence>
<accession>A0A151ZIN4</accession>
<evidence type="ECO:0000313" key="19">
    <source>
        <dbReference type="EMBL" id="KYQ93777.1"/>
    </source>
</evidence>
<dbReference type="AlphaFoldDB" id="A0A151ZIN4"/>
<evidence type="ECO:0000256" key="7">
    <source>
        <dbReference type="ARBA" id="ARBA00022786"/>
    </source>
</evidence>
<keyword evidence="8 11" id="KW-0862">Zinc</keyword>
<dbReference type="InterPro" id="IPR030661">
    <property type="entry name" value="Uba2"/>
</dbReference>
<gene>
    <name evidence="19" type="ORF">DLAC_05168</name>
</gene>
<feature type="binding site" evidence="14">
    <location>
        <position position="437"/>
    </location>
    <ligand>
        <name>Zn(2+)</name>
        <dbReference type="ChEBI" id="CHEBI:29105"/>
    </ligand>
</feature>
<feature type="region of interest" description="Disordered" evidence="15">
    <location>
        <begin position="275"/>
        <end position="305"/>
    </location>
</feature>
<comment type="subcellular location">
    <subcellularLocation>
        <location evidence="1">Nucleus</location>
    </subcellularLocation>
</comment>
<dbReference type="PANTHER" id="PTHR10953:SF5">
    <property type="entry name" value="SUMO-ACTIVATING ENZYME SUBUNIT 2"/>
    <property type="match status" value="1"/>
</dbReference>
<evidence type="ECO:0000313" key="20">
    <source>
        <dbReference type="Proteomes" id="UP000076078"/>
    </source>
</evidence>
<keyword evidence="10" id="KW-0539">Nucleus</keyword>
<dbReference type="GO" id="GO:0005737">
    <property type="term" value="C:cytoplasm"/>
    <property type="evidence" value="ECO:0007669"/>
    <property type="project" value="TreeGrafter"/>
</dbReference>
<feature type="domain" description="Ubiquitin-activating enzyme SCCH" evidence="17">
    <location>
        <begin position="300"/>
        <end position="374"/>
    </location>
</feature>
<dbReference type="InterPro" id="IPR035985">
    <property type="entry name" value="Ubiquitin-activating_enz"/>
</dbReference>
<evidence type="ECO:0000259" key="18">
    <source>
        <dbReference type="Pfam" id="PF14732"/>
    </source>
</evidence>
<dbReference type="Gene3D" id="3.50.50.80">
    <property type="entry name" value="Ubiquitin-activating enzyme E1, inactive adenylation domain, subdomain 1"/>
    <property type="match status" value="1"/>
</dbReference>
<dbReference type="PIRSF" id="PIRSF039133">
    <property type="entry name" value="SUMO_E1B"/>
    <property type="match status" value="1"/>
</dbReference>
<evidence type="ECO:0000256" key="4">
    <source>
        <dbReference type="ARBA" id="ARBA00022679"/>
    </source>
</evidence>
<dbReference type="GO" id="GO:0019948">
    <property type="term" value="F:SUMO activating enzyme activity"/>
    <property type="evidence" value="ECO:0007669"/>
    <property type="project" value="UniProtKB-UniRule"/>
</dbReference>
<feature type="region of interest" description="Disordered" evidence="15">
    <location>
        <begin position="597"/>
        <end position="637"/>
    </location>
</feature>
<dbReference type="InterPro" id="IPR045886">
    <property type="entry name" value="ThiF/MoeB/HesA"/>
</dbReference>
<evidence type="ECO:0000259" key="16">
    <source>
        <dbReference type="Pfam" id="PF00899"/>
    </source>
</evidence>
<comment type="similarity">
    <text evidence="3 11">Belongs to the ubiquitin-activating E1 family.</text>
</comment>
<dbReference type="PANTHER" id="PTHR10953">
    <property type="entry name" value="UBIQUITIN-ACTIVATING ENZYME E1"/>
    <property type="match status" value="1"/>
</dbReference>
<dbReference type="STRING" id="361077.A0A151ZIN4"/>
<comment type="pathway">
    <text evidence="2 11">Protein modification; protein sumoylation.</text>
</comment>
<keyword evidence="5 11" id="KW-0479">Metal-binding</keyword>
<feature type="binding site" evidence="13">
    <location>
        <position position="82"/>
    </location>
    <ligand>
        <name>ATP</name>
        <dbReference type="ChEBI" id="CHEBI:30616"/>
    </ligand>
</feature>
<evidence type="ECO:0000256" key="9">
    <source>
        <dbReference type="ARBA" id="ARBA00022840"/>
    </source>
</evidence>
<dbReference type="InterPro" id="IPR019572">
    <property type="entry name" value="UBA_E1_SCCH"/>
</dbReference>
<dbReference type="GO" id="GO:0005524">
    <property type="term" value="F:ATP binding"/>
    <property type="evidence" value="ECO:0007669"/>
    <property type="project" value="UniProtKB-UniRule"/>
</dbReference>
<feature type="domain" description="Ubiquitin/SUMO-activating enzyme ubiquitin-like" evidence="18">
    <location>
        <begin position="447"/>
        <end position="538"/>
    </location>
</feature>
<dbReference type="OrthoDB" id="10255449at2759"/>